<evidence type="ECO:0000259" key="2">
    <source>
        <dbReference type="Pfam" id="PF07715"/>
    </source>
</evidence>
<dbReference type="SUPFAM" id="SSF49464">
    <property type="entry name" value="Carboxypeptidase regulatory domain-like"/>
    <property type="match status" value="1"/>
</dbReference>
<sequence>MKTLWAIILIFVLTDNLTGQNTRKNTFPIRITVCDSINHEPLFLATISLTQDNHKIIAGSSDAQGEYLFPSVQTGVYKLKVSFIGYKTYTDTIRITGDFSRHILLAPDQVVMQEVIVTARESHGMTSSSIIDRKAMEHLQPSSFSDLLELLPGGRSADPALNQVNPIRLREAGEGSSSSDYDVASRGVAFFINGTPINTGADMLYVSGEASTDDRKRSTVNRGVDMRSISTDGIEQVEIIRGIPSVEYGNLTSGIVKIKRKMGGNHFNARFKADESSKLVYLGKGFEFPKRQIKINSDIDWLDAKADPRDNLENYKRLTFSLRLEKTWKTGPYNVFYSTHADYNGSFNTEKIDPDINRHKEDSYKSRINRLSWINNIEWQSENQTAFFNSLSFNSSVSFSKDKVDEVRYNSLSRAMAAPNSNEAGEHDGVFLPFQFVGTQKVDNRPFGAYVRLTGNFRLFIAKTRQELKIGTDWQMDKNFGEGQLYDPLRPVNYTSISTRPRPYNDIPAGHDLSFFAEDYFTLPVSTHTLEIQAGVRASSLLNLPKAYKLHNKFYFDPRVNMKWLFPAFFIGDQKLSYEIGGGIGWHSMMPSLTQLYPNLLYEDIIQLNYYHNNPAYRRLQMITYIIDRTNPDLSAARNFKWEIRGNITYAENNLSVTYFKENMTSGFRTGTRLLPLAYKTYDNNSIDATTLDGPPDLSQMTYTQDTLMCIYGITTNGTKLRKTGVEFQFSSKRIPALATRITISGAYFRTVYSNSQGYYESSTKIINNRRLPYVGWYTDPDGYIRKSFNTNFMFDTHIPNLKLGFSLSAQCLWFSNQQTEWKSGIPEYYIDSQGNSYPYTEESSQDMYLQWLKKSYNEALFDRRISEAFNVNFNLKVTKQLYRDRINLALFVNRLISCHPDYTSNGVKVRQIGQSPYFGMELNFNI</sequence>
<comment type="caution">
    <text evidence="3">The sequence shown here is derived from an EMBL/GenBank/DDBJ whole genome shotgun (WGS) entry which is preliminary data.</text>
</comment>
<dbReference type="EMBL" id="QRYC01000005">
    <property type="protein sequence ID" value="RGU57498.1"/>
    <property type="molecule type" value="Genomic_DNA"/>
</dbReference>
<name>A0A1Y3Y8G5_9BACT</name>
<dbReference type="InterPro" id="IPR039426">
    <property type="entry name" value="TonB-dep_rcpt-like"/>
</dbReference>
<dbReference type="Gene3D" id="2.60.40.1120">
    <property type="entry name" value="Carboxypeptidase-like, regulatory domain"/>
    <property type="match status" value="1"/>
</dbReference>
<dbReference type="GO" id="GO:0044718">
    <property type="term" value="P:siderophore transmembrane transport"/>
    <property type="evidence" value="ECO:0007669"/>
    <property type="project" value="TreeGrafter"/>
</dbReference>
<proteinExistence type="predicted"/>
<reference evidence="3 4" key="1">
    <citation type="submission" date="2018-08" db="EMBL/GenBank/DDBJ databases">
        <title>A genome reference for cultivated species of the human gut microbiota.</title>
        <authorList>
            <person name="Zou Y."/>
            <person name="Xue W."/>
            <person name="Luo G."/>
        </authorList>
    </citation>
    <scope>NUCLEOTIDE SEQUENCE [LARGE SCALE GENOMIC DNA]</scope>
    <source>
        <strain evidence="3 4">AF16-14</strain>
    </source>
</reference>
<dbReference type="Proteomes" id="UP000284243">
    <property type="component" value="Unassembled WGS sequence"/>
</dbReference>
<organism evidence="3 4">
    <name type="scientific">Odoribacter splanchnicus</name>
    <dbReference type="NCBI Taxonomy" id="28118"/>
    <lineage>
        <taxon>Bacteria</taxon>
        <taxon>Pseudomonadati</taxon>
        <taxon>Bacteroidota</taxon>
        <taxon>Bacteroidia</taxon>
        <taxon>Bacteroidales</taxon>
        <taxon>Odoribacteraceae</taxon>
        <taxon>Odoribacter</taxon>
    </lineage>
</organism>
<dbReference type="AlphaFoldDB" id="A0A1Y3Y8G5"/>
<dbReference type="InterPro" id="IPR037066">
    <property type="entry name" value="Plug_dom_sf"/>
</dbReference>
<gene>
    <name evidence="3" type="ORF">DWW57_05915</name>
</gene>
<evidence type="ECO:0000313" key="3">
    <source>
        <dbReference type="EMBL" id="RGU57498.1"/>
    </source>
</evidence>
<keyword evidence="3" id="KW-0675">Receptor</keyword>
<dbReference type="InterPro" id="IPR008969">
    <property type="entry name" value="CarboxyPept-like_regulatory"/>
</dbReference>
<dbReference type="RefSeq" id="WP_046451039.1">
    <property type="nucleotide sequence ID" value="NZ_CABJFF010000001.1"/>
</dbReference>
<evidence type="ECO:0000313" key="4">
    <source>
        <dbReference type="Proteomes" id="UP000284243"/>
    </source>
</evidence>
<dbReference type="Gene3D" id="2.170.130.10">
    <property type="entry name" value="TonB-dependent receptor, plug domain"/>
    <property type="match status" value="1"/>
</dbReference>
<dbReference type="InterPro" id="IPR012910">
    <property type="entry name" value="Plug_dom"/>
</dbReference>
<protein>
    <submittedName>
        <fullName evidence="3">TonB-dependent receptor</fullName>
    </submittedName>
</protein>
<keyword evidence="1" id="KW-0732">Signal</keyword>
<dbReference type="Pfam" id="PF13715">
    <property type="entry name" value="CarbopepD_reg_2"/>
    <property type="match status" value="1"/>
</dbReference>
<dbReference type="GO" id="GO:0015344">
    <property type="term" value="F:siderophore uptake transmembrane transporter activity"/>
    <property type="evidence" value="ECO:0007669"/>
    <property type="project" value="TreeGrafter"/>
</dbReference>
<dbReference type="PANTHER" id="PTHR30069:SF29">
    <property type="entry name" value="HEMOGLOBIN AND HEMOGLOBIN-HAPTOGLOBIN-BINDING PROTEIN 1-RELATED"/>
    <property type="match status" value="1"/>
</dbReference>
<dbReference type="GO" id="GO:0009279">
    <property type="term" value="C:cell outer membrane"/>
    <property type="evidence" value="ECO:0007669"/>
    <property type="project" value="TreeGrafter"/>
</dbReference>
<accession>A0A1Y3Y8G5</accession>
<evidence type="ECO:0000256" key="1">
    <source>
        <dbReference type="ARBA" id="ARBA00022729"/>
    </source>
</evidence>
<dbReference type="PANTHER" id="PTHR30069">
    <property type="entry name" value="TONB-DEPENDENT OUTER MEMBRANE RECEPTOR"/>
    <property type="match status" value="1"/>
</dbReference>
<feature type="domain" description="TonB-dependent receptor plug" evidence="2">
    <location>
        <begin position="126"/>
        <end position="253"/>
    </location>
</feature>
<dbReference type="Pfam" id="PF07715">
    <property type="entry name" value="Plug"/>
    <property type="match status" value="1"/>
</dbReference>
<dbReference type="SUPFAM" id="SSF56935">
    <property type="entry name" value="Porins"/>
    <property type="match status" value="1"/>
</dbReference>